<evidence type="ECO:0000256" key="1">
    <source>
        <dbReference type="ARBA" id="ARBA00022448"/>
    </source>
</evidence>
<evidence type="ECO:0000313" key="5">
    <source>
        <dbReference type="EMBL" id="GAQ25906.1"/>
    </source>
</evidence>
<gene>
    <name evidence="5" type="ORF">TSYNT_9156</name>
</gene>
<accession>A0A0U9HGC4</accession>
<dbReference type="EMBL" id="DF977003">
    <property type="protein sequence ID" value="GAQ25906.1"/>
    <property type="molecule type" value="Genomic_DNA"/>
</dbReference>
<keyword evidence="1" id="KW-0813">Transport</keyword>
<dbReference type="Proteomes" id="UP000062160">
    <property type="component" value="Unassembled WGS sequence"/>
</dbReference>
<sequence>MQIMNELLKIKNLSKYFGGVKAINNFNLTIEDGKTHGLIGPNGAGKTTIFNVITGVYKPTNGSIIFCDKEISGMKTFAIAREGIGRTFQNIKLFSYLTVLENVIIAGNQDITYNMFESFIRTIKFRKEEKALYEKSMKLLEFVGLQDMSQKRASSLPYGHQRKLEIARALALNPKLLLLDEPAAGMNQEESKELVSFIYRIKEEFGLTILIIEHHMDVITDLCDECTVLNFGETIAEGSPAQIKKDPLVIEAYLGEEYGC</sequence>
<dbReference type="PROSITE" id="PS50893">
    <property type="entry name" value="ABC_TRANSPORTER_2"/>
    <property type="match status" value="1"/>
</dbReference>
<dbReference type="Pfam" id="PF00005">
    <property type="entry name" value="ABC_tran"/>
    <property type="match status" value="1"/>
</dbReference>
<dbReference type="Gene3D" id="3.40.50.300">
    <property type="entry name" value="P-loop containing nucleotide triphosphate hydrolases"/>
    <property type="match status" value="1"/>
</dbReference>
<dbReference type="CDD" id="cd03219">
    <property type="entry name" value="ABC_Mj1267_LivG_branched"/>
    <property type="match status" value="1"/>
</dbReference>
<keyword evidence="3 5" id="KW-0067">ATP-binding</keyword>
<name>A0A0U9HGC4_9FIRM</name>
<evidence type="ECO:0000256" key="3">
    <source>
        <dbReference type="ARBA" id="ARBA00022840"/>
    </source>
</evidence>
<dbReference type="AlphaFoldDB" id="A0A0U9HGC4"/>
<dbReference type="GO" id="GO:0005886">
    <property type="term" value="C:plasma membrane"/>
    <property type="evidence" value="ECO:0007669"/>
    <property type="project" value="TreeGrafter"/>
</dbReference>
<dbReference type="InterPro" id="IPR032823">
    <property type="entry name" value="BCA_ABC_TP_C"/>
</dbReference>
<dbReference type="Pfam" id="PF12399">
    <property type="entry name" value="BCA_ABC_TP_C"/>
    <property type="match status" value="1"/>
</dbReference>
<evidence type="ECO:0000256" key="2">
    <source>
        <dbReference type="ARBA" id="ARBA00022741"/>
    </source>
</evidence>
<dbReference type="PANTHER" id="PTHR45772">
    <property type="entry name" value="CONSERVED COMPONENT OF ABC TRANSPORTER FOR NATURAL AMINO ACIDS-RELATED"/>
    <property type="match status" value="1"/>
</dbReference>
<dbReference type="FunFam" id="3.40.50.300:FF:000421">
    <property type="entry name" value="Branched-chain amino acid ABC transporter ATP-binding protein"/>
    <property type="match status" value="1"/>
</dbReference>
<keyword evidence="6" id="KW-1185">Reference proteome</keyword>
<dbReference type="SUPFAM" id="SSF52540">
    <property type="entry name" value="P-loop containing nucleoside triphosphate hydrolases"/>
    <property type="match status" value="1"/>
</dbReference>
<feature type="domain" description="ABC transporter" evidence="4">
    <location>
        <begin position="8"/>
        <end position="256"/>
    </location>
</feature>
<proteinExistence type="predicted"/>
<dbReference type="STRING" id="224999.GCA_001485475_01942"/>
<organism evidence="5">
    <name type="scientific">Tepidanaerobacter syntrophicus</name>
    <dbReference type="NCBI Taxonomy" id="224999"/>
    <lineage>
        <taxon>Bacteria</taxon>
        <taxon>Bacillati</taxon>
        <taxon>Bacillota</taxon>
        <taxon>Clostridia</taxon>
        <taxon>Thermosediminibacterales</taxon>
        <taxon>Tepidanaerobacteraceae</taxon>
        <taxon>Tepidanaerobacter</taxon>
    </lineage>
</organism>
<dbReference type="InterPro" id="IPR051120">
    <property type="entry name" value="ABC_AA/LPS_Transport"/>
</dbReference>
<dbReference type="GO" id="GO:0005524">
    <property type="term" value="F:ATP binding"/>
    <property type="evidence" value="ECO:0007669"/>
    <property type="project" value="UniProtKB-KW"/>
</dbReference>
<dbReference type="GO" id="GO:0016887">
    <property type="term" value="F:ATP hydrolysis activity"/>
    <property type="evidence" value="ECO:0007669"/>
    <property type="project" value="InterPro"/>
</dbReference>
<protein>
    <submittedName>
        <fullName evidence="5">Branched-chain amino acid transport system ATP-binding protein</fullName>
    </submittedName>
</protein>
<reference evidence="5" key="1">
    <citation type="journal article" date="2016" name="Genome Announc.">
        <title>Draft Genome Sequence of the Syntrophic Lactate-Degrading Bacterium Tepidanaerobacter syntrophicus JLT.</title>
        <authorList>
            <person name="Matsuura N."/>
            <person name="Ohashi A."/>
            <person name="Tourlousse D.M."/>
            <person name="Sekiguchi Y."/>
        </authorList>
    </citation>
    <scope>NUCLEOTIDE SEQUENCE [LARGE SCALE GENOMIC DNA]</scope>
    <source>
        <strain evidence="5">JL</strain>
    </source>
</reference>
<dbReference type="SMART" id="SM00382">
    <property type="entry name" value="AAA"/>
    <property type="match status" value="1"/>
</dbReference>
<dbReference type="InterPro" id="IPR027417">
    <property type="entry name" value="P-loop_NTPase"/>
</dbReference>
<evidence type="ECO:0000259" key="4">
    <source>
        <dbReference type="PROSITE" id="PS50893"/>
    </source>
</evidence>
<dbReference type="PANTHER" id="PTHR45772:SF9">
    <property type="entry name" value="CONSERVED COMPONENT OF ABC TRANSPORTER FOR NATURAL AMINO ACIDS"/>
    <property type="match status" value="1"/>
</dbReference>
<evidence type="ECO:0000313" key="6">
    <source>
        <dbReference type="Proteomes" id="UP000062160"/>
    </source>
</evidence>
<dbReference type="InterPro" id="IPR003593">
    <property type="entry name" value="AAA+_ATPase"/>
</dbReference>
<dbReference type="InterPro" id="IPR003439">
    <property type="entry name" value="ABC_transporter-like_ATP-bd"/>
</dbReference>
<keyword evidence="2" id="KW-0547">Nucleotide-binding</keyword>